<evidence type="ECO:0000313" key="9">
    <source>
        <dbReference type="Proteomes" id="UP000193685"/>
    </source>
</evidence>
<feature type="transmembrane region" description="Helical" evidence="6">
    <location>
        <begin position="160"/>
        <end position="181"/>
    </location>
</feature>
<dbReference type="InterPro" id="IPR005828">
    <property type="entry name" value="MFS_sugar_transport-like"/>
</dbReference>
<dbReference type="RefSeq" id="XP_040723996.1">
    <property type="nucleotide sequence ID" value="XM_040872472.1"/>
</dbReference>
<dbReference type="AlphaFoldDB" id="A0A1Y2F7I1"/>
<keyword evidence="4 6" id="KW-0472">Membrane</keyword>
<dbReference type="InterPro" id="IPR005829">
    <property type="entry name" value="Sugar_transporter_CS"/>
</dbReference>
<dbReference type="InterPro" id="IPR020846">
    <property type="entry name" value="MFS_dom"/>
</dbReference>
<gene>
    <name evidence="8" type="ORF">BCR37DRAFT_76388</name>
</gene>
<evidence type="ECO:0000259" key="7">
    <source>
        <dbReference type="PROSITE" id="PS50850"/>
    </source>
</evidence>
<feature type="compositionally biased region" description="Basic and acidic residues" evidence="5">
    <location>
        <begin position="643"/>
        <end position="661"/>
    </location>
</feature>
<feature type="transmembrane region" description="Helical" evidence="6">
    <location>
        <begin position="374"/>
        <end position="395"/>
    </location>
</feature>
<comment type="subcellular location">
    <subcellularLocation>
        <location evidence="1">Membrane</location>
        <topology evidence="1">Multi-pass membrane protein</topology>
    </subcellularLocation>
</comment>
<dbReference type="STRING" id="56484.A0A1Y2F7I1"/>
<feature type="transmembrane region" description="Helical" evidence="6">
    <location>
        <begin position="236"/>
        <end position="262"/>
    </location>
</feature>
<comment type="caution">
    <text evidence="8">The sequence shown here is derived from an EMBL/GenBank/DDBJ whole genome shotgun (WGS) entry which is preliminary data.</text>
</comment>
<keyword evidence="3 6" id="KW-1133">Transmembrane helix</keyword>
<feature type="transmembrane region" description="Helical" evidence="6">
    <location>
        <begin position="187"/>
        <end position="208"/>
    </location>
</feature>
<keyword evidence="2 6" id="KW-0812">Transmembrane</keyword>
<proteinExistence type="predicted"/>
<dbReference type="GO" id="GO:0022857">
    <property type="term" value="F:transmembrane transporter activity"/>
    <property type="evidence" value="ECO:0007669"/>
    <property type="project" value="InterPro"/>
</dbReference>
<evidence type="ECO:0000256" key="5">
    <source>
        <dbReference type="SAM" id="MobiDB-lite"/>
    </source>
</evidence>
<dbReference type="Pfam" id="PF00083">
    <property type="entry name" value="Sugar_tr"/>
    <property type="match status" value="2"/>
</dbReference>
<dbReference type="Gene3D" id="1.20.1250.20">
    <property type="entry name" value="MFS general substrate transporter like domains"/>
    <property type="match status" value="1"/>
</dbReference>
<sequence>MAAAEPVSDAKKLDTNSLVGTPAELDHVLYPTESYAGRTYWADLPFRQRAAWIHHQESSEAKREFRIVWEMFKRDPLEPMRRYFGDYVVPGMGLFTEGYILFSIGNLAPLFAAVWPQCWGKSPSVCNPELVNAVSYLEIVGIMIGQVLVGVLIDKLGRRYGLVQDAVILFLGTVMLAASWGKTLQGWVIMYMISLFFYGIGVGGEYPVTSSQQTERVLGRRAKREDRLHRGRKVQLAFLMQGWGQLANQALLIICLLIFHGGSSPPYTKTSTQYTFRVQFGIIGAVSLWLCYHRFYKVKDANKMLNQSKKKHGVSGYDIESFKLTLRVYGHRLIGTSIAWFANDIFFYGNKIFQSTFISAITGKSGPDVVFTNWLWNGVNILVSLAGYYLAAFLIDCKWYGRKRMQMIGFLAGFILFVAAAAKFDYLSTQGTVAFQCIYFLSSFFQQLGANATTFLLAAEVFPTSVRSSAHGFAAASGKLGALVAAIAYNYIDTETKLWVVCWFGLLGAIITWLFIPDVTGLDLEEQERYFTYIRQGQGTAYHGLAVHRCHLSNWEIYVLKKHLQYDGALDAQAKIVEMRDEYRQWKQERAQRVMEGSQETLEMITEKGEPQKLQDHEDDAEKLFGGLDHRTREYFENEEQVADDRPLNAQERLEVADDQARTTSLLKAMNKP</sequence>
<feature type="transmembrane region" description="Helical" evidence="6">
    <location>
        <begin position="274"/>
        <end position="292"/>
    </location>
</feature>
<feature type="region of interest" description="Disordered" evidence="5">
    <location>
        <begin position="639"/>
        <end position="673"/>
    </location>
</feature>
<evidence type="ECO:0000256" key="3">
    <source>
        <dbReference type="ARBA" id="ARBA00022989"/>
    </source>
</evidence>
<dbReference type="GeneID" id="63789071"/>
<feature type="transmembrane region" description="Helical" evidence="6">
    <location>
        <begin position="133"/>
        <end position="153"/>
    </location>
</feature>
<dbReference type="OMA" id="PDGVYWA"/>
<accession>A0A1Y2F7I1</accession>
<evidence type="ECO:0000256" key="2">
    <source>
        <dbReference type="ARBA" id="ARBA00022692"/>
    </source>
</evidence>
<keyword evidence="9" id="KW-1185">Reference proteome</keyword>
<evidence type="ECO:0000256" key="4">
    <source>
        <dbReference type="ARBA" id="ARBA00023136"/>
    </source>
</evidence>
<name>A0A1Y2F7I1_PROLT</name>
<dbReference type="PROSITE" id="PS50850">
    <property type="entry name" value="MFS"/>
    <property type="match status" value="1"/>
</dbReference>
<evidence type="ECO:0000256" key="1">
    <source>
        <dbReference type="ARBA" id="ARBA00004141"/>
    </source>
</evidence>
<feature type="domain" description="Major facilitator superfamily (MFS) profile" evidence="7">
    <location>
        <begin position="86"/>
        <end position="520"/>
    </location>
</feature>
<feature type="transmembrane region" description="Helical" evidence="6">
    <location>
        <begin position="498"/>
        <end position="516"/>
    </location>
</feature>
<dbReference type="PROSITE" id="PS00216">
    <property type="entry name" value="SUGAR_TRANSPORT_1"/>
    <property type="match status" value="1"/>
</dbReference>
<dbReference type="InterPro" id="IPR036259">
    <property type="entry name" value="MFS_trans_sf"/>
</dbReference>
<feature type="transmembrane region" description="Helical" evidence="6">
    <location>
        <begin position="87"/>
        <end position="113"/>
    </location>
</feature>
<organism evidence="8 9">
    <name type="scientific">Protomyces lactucae-debilis</name>
    <dbReference type="NCBI Taxonomy" id="2754530"/>
    <lineage>
        <taxon>Eukaryota</taxon>
        <taxon>Fungi</taxon>
        <taxon>Dikarya</taxon>
        <taxon>Ascomycota</taxon>
        <taxon>Taphrinomycotina</taxon>
        <taxon>Taphrinomycetes</taxon>
        <taxon>Taphrinales</taxon>
        <taxon>Protomycetaceae</taxon>
        <taxon>Protomyces</taxon>
    </lineage>
</organism>
<dbReference type="EMBL" id="MCFI01000014">
    <property type="protein sequence ID" value="ORY79862.1"/>
    <property type="molecule type" value="Genomic_DNA"/>
</dbReference>
<dbReference type="OrthoDB" id="433512at2759"/>
<feature type="transmembrane region" description="Helical" evidence="6">
    <location>
        <begin position="407"/>
        <end position="427"/>
    </location>
</feature>
<evidence type="ECO:0000256" key="6">
    <source>
        <dbReference type="SAM" id="Phobius"/>
    </source>
</evidence>
<feature type="transmembrane region" description="Helical" evidence="6">
    <location>
        <begin position="470"/>
        <end position="492"/>
    </location>
</feature>
<dbReference type="PANTHER" id="PTHR24064">
    <property type="entry name" value="SOLUTE CARRIER FAMILY 22 MEMBER"/>
    <property type="match status" value="1"/>
</dbReference>
<dbReference type="SUPFAM" id="SSF103473">
    <property type="entry name" value="MFS general substrate transporter"/>
    <property type="match status" value="1"/>
</dbReference>
<feature type="transmembrane region" description="Helical" evidence="6">
    <location>
        <begin position="433"/>
        <end position="458"/>
    </location>
</feature>
<protein>
    <submittedName>
        <fullName evidence="8">Putative Pi-transporter A-1</fullName>
    </submittedName>
</protein>
<reference evidence="8 9" key="1">
    <citation type="submission" date="2016-07" db="EMBL/GenBank/DDBJ databases">
        <title>Pervasive Adenine N6-methylation of Active Genes in Fungi.</title>
        <authorList>
            <consortium name="DOE Joint Genome Institute"/>
            <person name="Mondo S.J."/>
            <person name="Dannebaum R.O."/>
            <person name="Kuo R.C."/>
            <person name="Labutti K."/>
            <person name="Haridas S."/>
            <person name="Kuo A."/>
            <person name="Salamov A."/>
            <person name="Ahrendt S.R."/>
            <person name="Lipzen A."/>
            <person name="Sullivan W."/>
            <person name="Andreopoulos W.B."/>
            <person name="Clum A."/>
            <person name="Lindquist E."/>
            <person name="Daum C."/>
            <person name="Ramamoorthy G.K."/>
            <person name="Gryganskyi A."/>
            <person name="Culley D."/>
            <person name="Magnuson J.K."/>
            <person name="James T.Y."/>
            <person name="O'Malley M.A."/>
            <person name="Stajich J.E."/>
            <person name="Spatafora J.W."/>
            <person name="Visel A."/>
            <person name="Grigoriev I.V."/>
        </authorList>
    </citation>
    <scope>NUCLEOTIDE SEQUENCE [LARGE SCALE GENOMIC DNA]</scope>
    <source>
        <strain evidence="8 9">12-1054</strain>
    </source>
</reference>
<dbReference type="GO" id="GO:0016020">
    <property type="term" value="C:membrane"/>
    <property type="evidence" value="ECO:0007669"/>
    <property type="project" value="UniProtKB-SubCell"/>
</dbReference>
<evidence type="ECO:0000313" key="8">
    <source>
        <dbReference type="EMBL" id="ORY79862.1"/>
    </source>
</evidence>
<dbReference type="Proteomes" id="UP000193685">
    <property type="component" value="Unassembled WGS sequence"/>
</dbReference>